<dbReference type="InterPro" id="IPR006040">
    <property type="entry name" value="Allergen_Ole_e_I_CS"/>
</dbReference>
<comment type="caution">
    <text evidence="4">The sequence shown here is derived from an EMBL/GenBank/DDBJ whole genome shotgun (WGS) entry which is preliminary data.</text>
</comment>
<name>A0AA39SNE2_ACESA</name>
<dbReference type="GO" id="GO:0005615">
    <property type="term" value="C:extracellular space"/>
    <property type="evidence" value="ECO:0007669"/>
    <property type="project" value="InterPro"/>
</dbReference>
<dbReference type="PANTHER" id="PTHR31614:SF2">
    <property type="entry name" value="F28N24.16 PROTEIN"/>
    <property type="match status" value="1"/>
</dbReference>
<dbReference type="Proteomes" id="UP001168877">
    <property type="component" value="Unassembled WGS sequence"/>
</dbReference>
<reference evidence="4" key="2">
    <citation type="submission" date="2023-06" db="EMBL/GenBank/DDBJ databases">
        <authorList>
            <person name="Swenson N.G."/>
            <person name="Wegrzyn J.L."/>
            <person name="Mcevoy S.L."/>
        </authorList>
    </citation>
    <scope>NUCLEOTIDE SEQUENCE</scope>
    <source>
        <strain evidence="4">NS2018</strain>
        <tissue evidence="4">Leaf</tissue>
    </source>
</reference>
<dbReference type="AlphaFoldDB" id="A0AA39SNE2"/>
<accession>A0AA39SNE2</accession>
<dbReference type="EMBL" id="JAUESC010000003">
    <property type="protein sequence ID" value="KAK0601831.1"/>
    <property type="molecule type" value="Genomic_DNA"/>
</dbReference>
<dbReference type="Pfam" id="PF01190">
    <property type="entry name" value="Pollen_Ole_e_1"/>
    <property type="match status" value="1"/>
</dbReference>
<dbReference type="InterPro" id="IPR006041">
    <property type="entry name" value="Pollen_Ole_e1_allergen"/>
</dbReference>
<gene>
    <name evidence="4" type="ORF">LWI29_027827</name>
</gene>
<keyword evidence="2" id="KW-1015">Disulfide bond</keyword>
<feature type="chain" id="PRO_5041335800" evidence="3">
    <location>
        <begin position="28"/>
        <end position="169"/>
    </location>
</feature>
<evidence type="ECO:0000256" key="2">
    <source>
        <dbReference type="ARBA" id="ARBA00023157"/>
    </source>
</evidence>
<evidence type="ECO:0000313" key="5">
    <source>
        <dbReference type="Proteomes" id="UP001168877"/>
    </source>
</evidence>
<dbReference type="PROSITE" id="PS00925">
    <property type="entry name" value="OLEEI"/>
    <property type="match status" value="1"/>
</dbReference>
<keyword evidence="5" id="KW-1185">Reference proteome</keyword>
<feature type="signal peptide" evidence="3">
    <location>
        <begin position="1"/>
        <end position="27"/>
    </location>
</feature>
<comment type="similarity">
    <text evidence="1">Belongs to the Ole e I family.</text>
</comment>
<organism evidence="4 5">
    <name type="scientific">Acer saccharum</name>
    <name type="common">Sugar maple</name>
    <dbReference type="NCBI Taxonomy" id="4024"/>
    <lineage>
        <taxon>Eukaryota</taxon>
        <taxon>Viridiplantae</taxon>
        <taxon>Streptophyta</taxon>
        <taxon>Embryophyta</taxon>
        <taxon>Tracheophyta</taxon>
        <taxon>Spermatophyta</taxon>
        <taxon>Magnoliopsida</taxon>
        <taxon>eudicotyledons</taxon>
        <taxon>Gunneridae</taxon>
        <taxon>Pentapetalae</taxon>
        <taxon>rosids</taxon>
        <taxon>malvids</taxon>
        <taxon>Sapindales</taxon>
        <taxon>Sapindaceae</taxon>
        <taxon>Hippocastanoideae</taxon>
        <taxon>Acereae</taxon>
        <taxon>Acer</taxon>
    </lineage>
</organism>
<proteinExistence type="inferred from homology"/>
<keyword evidence="3" id="KW-0732">Signal</keyword>
<dbReference type="PANTHER" id="PTHR31614">
    <property type="entry name" value="PROTEIN DOWNSTREAM OF FLC-RELATED"/>
    <property type="match status" value="1"/>
</dbReference>
<sequence>MAKTYSAVVLVAAAALCMAALINVAEARNIEKDTSLYVEGKVYCDTCRVQFETPISEYIAGATVTLLCRNRMTELVSVEIEAVTDKSGNYTIKVDNDHADSICEVHLTNSPREDCSEVTAELNAARILLTNDVGVVGPVRYANALGFMKKEALKNCAKVLKDMGNLPWV</sequence>
<evidence type="ECO:0000256" key="1">
    <source>
        <dbReference type="ARBA" id="ARBA00010049"/>
    </source>
</evidence>
<evidence type="ECO:0000313" key="4">
    <source>
        <dbReference type="EMBL" id="KAK0601831.1"/>
    </source>
</evidence>
<reference evidence="4" key="1">
    <citation type="journal article" date="2022" name="Plant J.">
        <title>Strategies of tolerance reflected in two North American maple genomes.</title>
        <authorList>
            <person name="McEvoy S.L."/>
            <person name="Sezen U.U."/>
            <person name="Trouern-Trend A."/>
            <person name="McMahon S.M."/>
            <person name="Schaberg P.G."/>
            <person name="Yang J."/>
            <person name="Wegrzyn J.L."/>
            <person name="Swenson N.G."/>
        </authorList>
    </citation>
    <scope>NUCLEOTIDE SEQUENCE</scope>
    <source>
        <strain evidence="4">NS2018</strain>
    </source>
</reference>
<evidence type="ECO:0000256" key="3">
    <source>
        <dbReference type="SAM" id="SignalP"/>
    </source>
</evidence>
<protein>
    <submittedName>
        <fullName evidence="4">Uncharacterized protein</fullName>
    </submittedName>
</protein>